<gene>
    <name evidence="1" type="ORF">EAE97_008694</name>
</gene>
<proteinExistence type="predicted"/>
<reference evidence="1 2" key="1">
    <citation type="journal article" date="2020" name="Genome Biol. Evol.">
        <title>Comparative genomics of Sclerotiniaceae.</title>
        <authorList>
            <person name="Valero Jimenez C.A."/>
            <person name="Steentjes M."/>
            <person name="Scholten O.E."/>
            <person name="Van Kan J.A.L."/>
        </authorList>
    </citation>
    <scope>NUCLEOTIDE SEQUENCE [LARGE SCALE GENOMIC DNA]</scope>
    <source>
        <strain evidence="1 2">MUCL 94</strain>
    </source>
</reference>
<protein>
    <submittedName>
        <fullName evidence="1">Uncharacterized protein</fullName>
    </submittedName>
</protein>
<dbReference type="EMBL" id="RCSW01000019">
    <property type="protein sequence ID" value="KAF7932927.1"/>
    <property type="molecule type" value="Genomic_DNA"/>
</dbReference>
<evidence type="ECO:0000313" key="1">
    <source>
        <dbReference type="EMBL" id="KAF7932927.1"/>
    </source>
</evidence>
<dbReference type="GeneID" id="62152282"/>
<dbReference type="RefSeq" id="XP_038729720.1">
    <property type="nucleotide sequence ID" value="XM_038879209.1"/>
</dbReference>
<comment type="caution">
    <text evidence="1">The sequence shown here is derived from an EMBL/GenBank/DDBJ whole genome shotgun (WGS) entry which is preliminary data.</text>
</comment>
<dbReference type="AlphaFoldDB" id="A0A9P5LP03"/>
<dbReference type="Proteomes" id="UP000710849">
    <property type="component" value="Unassembled WGS sequence"/>
</dbReference>
<accession>A0A9P5LP03</accession>
<evidence type="ECO:0000313" key="2">
    <source>
        <dbReference type="Proteomes" id="UP000710849"/>
    </source>
</evidence>
<keyword evidence="2" id="KW-1185">Reference proteome</keyword>
<sequence length="164" mass="19086">MIPGVNHFATATTTTKWQNHDTKMGFKELRRASPCSSLRQLYNESQRGNCGDRYTPTLRRVKSFYNPPKDFALVFAISLLSHKDSMVEVKIDTSKFVITVEVPLRIHNPYQSVPMGKILEREELECPECGREFMGEYGVEDLAWHFNNVHWKRRVERKKCMSMG</sequence>
<name>A0A9P5LP03_9HELO</name>
<organism evidence="1 2">
    <name type="scientific">Botrytis byssoidea</name>
    <dbReference type="NCBI Taxonomy" id="139641"/>
    <lineage>
        <taxon>Eukaryota</taxon>
        <taxon>Fungi</taxon>
        <taxon>Dikarya</taxon>
        <taxon>Ascomycota</taxon>
        <taxon>Pezizomycotina</taxon>
        <taxon>Leotiomycetes</taxon>
        <taxon>Helotiales</taxon>
        <taxon>Sclerotiniaceae</taxon>
        <taxon>Botrytis</taxon>
    </lineage>
</organism>